<accession>A0A6D2I8Z6</accession>
<comment type="caution">
    <text evidence="2">The sequence shown here is derived from an EMBL/GenBank/DDBJ whole genome shotgun (WGS) entry which is preliminary data.</text>
</comment>
<dbReference type="EMBL" id="CACVBM020000776">
    <property type="protein sequence ID" value="CAA7023149.1"/>
    <property type="molecule type" value="Genomic_DNA"/>
</dbReference>
<dbReference type="Proteomes" id="UP000467841">
    <property type="component" value="Unassembled WGS sequence"/>
</dbReference>
<evidence type="ECO:0000313" key="2">
    <source>
        <dbReference type="EMBL" id="CAA7023149.1"/>
    </source>
</evidence>
<feature type="region of interest" description="Disordered" evidence="1">
    <location>
        <begin position="114"/>
        <end position="139"/>
    </location>
</feature>
<organism evidence="2 3">
    <name type="scientific">Microthlaspi erraticum</name>
    <dbReference type="NCBI Taxonomy" id="1685480"/>
    <lineage>
        <taxon>Eukaryota</taxon>
        <taxon>Viridiplantae</taxon>
        <taxon>Streptophyta</taxon>
        <taxon>Embryophyta</taxon>
        <taxon>Tracheophyta</taxon>
        <taxon>Spermatophyta</taxon>
        <taxon>Magnoliopsida</taxon>
        <taxon>eudicotyledons</taxon>
        <taxon>Gunneridae</taxon>
        <taxon>Pentapetalae</taxon>
        <taxon>rosids</taxon>
        <taxon>malvids</taxon>
        <taxon>Brassicales</taxon>
        <taxon>Brassicaceae</taxon>
        <taxon>Coluteocarpeae</taxon>
        <taxon>Microthlaspi</taxon>
    </lineage>
</organism>
<evidence type="ECO:0000256" key="1">
    <source>
        <dbReference type="SAM" id="MobiDB-lite"/>
    </source>
</evidence>
<reference evidence="2" key="1">
    <citation type="submission" date="2020-01" db="EMBL/GenBank/DDBJ databases">
        <authorList>
            <person name="Mishra B."/>
        </authorList>
    </citation>
    <scope>NUCLEOTIDE SEQUENCE [LARGE SCALE GENOMIC DNA]</scope>
</reference>
<proteinExistence type="predicted"/>
<protein>
    <submittedName>
        <fullName evidence="2">Uncharacterized protein</fullName>
    </submittedName>
</protein>
<sequence>MNATFEELLSKVSTATKNGNAISKAYEKAMKAGLEDDEFGDCINKILSLLEEFTIEAEHAREMEAKLRHQSTKTHPTFIRDVMKAEDIAKSAVRKSTTARVRMEATVARAYERKKARDDAALERQKAEKEKAGAVGSSA</sequence>
<keyword evidence="3" id="KW-1185">Reference proteome</keyword>
<gene>
    <name evidence="2" type="ORF">MERR_LOCUS10384</name>
</gene>
<dbReference type="AlphaFoldDB" id="A0A6D2I8Z6"/>
<evidence type="ECO:0000313" key="3">
    <source>
        <dbReference type="Proteomes" id="UP000467841"/>
    </source>
</evidence>
<name>A0A6D2I8Z6_9BRAS</name>
<feature type="compositionally biased region" description="Basic and acidic residues" evidence="1">
    <location>
        <begin position="114"/>
        <end position="132"/>
    </location>
</feature>